<dbReference type="SUPFAM" id="SSF56574">
    <property type="entry name" value="Serpins"/>
    <property type="match status" value="1"/>
</dbReference>
<feature type="domain" description="Serpin" evidence="6">
    <location>
        <begin position="7"/>
        <end position="296"/>
    </location>
</feature>
<comment type="caution">
    <text evidence="7">The sequence shown here is derived from an EMBL/GenBank/DDBJ whole genome shotgun (WGS) entry which is preliminary data.</text>
</comment>
<organism evidence="7 8">
    <name type="scientific">Dinothrombium tinctorium</name>
    <dbReference type="NCBI Taxonomy" id="1965070"/>
    <lineage>
        <taxon>Eukaryota</taxon>
        <taxon>Metazoa</taxon>
        <taxon>Ecdysozoa</taxon>
        <taxon>Arthropoda</taxon>
        <taxon>Chelicerata</taxon>
        <taxon>Arachnida</taxon>
        <taxon>Acari</taxon>
        <taxon>Acariformes</taxon>
        <taxon>Trombidiformes</taxon>
        <taxon>Prostigmata</taxon>
        <taxon>Anystina</taxon>
        <taxon>Parasitengona</taxon>
        <taxon>Trombidioidea</taxon>
        <taxon>Trombidiidae</taxon>
        <taxon>Dinothrombium</taxon>
    </lineage>
</organism>
<evidence type="ECO:0000256" key="4">
    <source>
        <dbReference type="ARBA" id="ARBA00023180"/>
    </source>
</evidence>
<evidence type="ECO:0000256" key="1">
    <source>
        <dbReference type="ARBA" id="ARBA00009500"/>
    </source>
</evidence>
<dbReference type="Proteomes" id="UP000285301">
    <property type="component" value="Unassembled WGS sequence"/>
</dbReference>
<dbReference type="EMBL" id="NCKU01002945">
    <property type="protein sequence ID" value="RWS08498.1"/>
    <property type="molecule type" value="Genomic_DNA"/>
</dbReference>
<keyword evidence="2" id="KW-0646">Protease inhibitor</keyword>
<keyword evidence="4" id="KW-0325">Glycoprotein</keyword>
<dbReference type="PANTHER" id="PTHR11461:SF211">
    <property type="entry name" value="GH10112P-RELATED"/>
    <property type="match status" value="1"/>
</dbReference>
<dbReference type="InterPro" id="IPR000215">
    <property type="entry name" value="Serpin_fam"/>
</dbReference>
<evidence type="ECO:0000256" key="3">
    <source>
        <dbReference type="ARBA" id="ARBA00022900"/>
    </source>
</evidence>
<dbReference type="AlphaFoldDB" id="A0A3S3PA91"/>
<protein>
    <submittedName>
        <fullName evidence="7">Antichymotrypsin-2-like isoform X3</fullName>
    </submittedName>
</protein>
<evidence type="ECO:0000256" key="2">
    <source>
        <dbReference type="ARBA" id="ARBA00022690"/>
    </source>
</evidence>
<dbReference type="SMART" id="SM00093">
    <property type="entry name" value="SERPIN"/>
    <property type="match status" value="1"/>
</dbReference>
<name>A0A3S3PA91_9ACAR</name>
<evidence type="ECO:0000256" key="5">
    <source>
        <dbReference type="RuleBase" id="RU000411"/>
    </source>
</evidence>
<comment type="similarity">
    <text evidence="1 5">Belongs to the serpin family.</text>
</comment>
<dbReference type="InterPro" id="IPR042185">
    <property type="entry name" value="Serpin_sf_2"/>
</dbReference>
<evidence type="ECO:0000259" key="6">
    <source>
        <dbReference type="SMART" id="SM00093"/>
    </source>
</evidence>
<accession>A0A3S3PA91</accession>
<evidence type="ECO:0000313" key="8">
    <source>
        <dbReference type="Proteomes" id="UP000285301"/>
    </source>
</evidence>
<gene>
    <name evidence="7" type="ORF">B4U79_08555</name>
</gene>
<proteinExistence type="inferred from homology"/>
<dbReference type="Pfam" id="PF00079">
    <property type="entry name" value="Serpin"/>
    <property type="match status" value="1"/>
</dbReference>
<dbReference type="GO" id="GO:0005615">
    <property type="term" value="C:extracellular space"/>
    <property type="evidence" value="ECO:0007669"/>
    <property type="project" value="InterPro"/>
</dbReference>
<dbReference type="Gene3D" id="3.30.497.10">
    <property type="entry name" value="Antithrombin, subunit I, domain 2"/>
    <property type="match status" value="1"/>
</dbReference>
<dbReference type="PANTHER" id="PTHR11461">
    <property type="entry name" value="SERINE PROTEASE INHIBITOR, SERPIN"/>
    <property type="match status" value="1"/>
</dbReference>
<dbReference type="InterPro" id="IPR042178">
    <property type="entry name" value="Serpin_sf_1"/>
</dbReference>
<dbReference type="Gene3D" id="2.30.39.10">
    <property type="entry name" value="Alpha-1-antitrypsin, domain 1"/>
    <property type="match status" value="1"/>
</dbReference>
<keyword evidence="3" id="KW-0722">Serine protease inhibitor</keyword>
<dbReference type="InterPro" id="IPR036186">
    <property type="entry name" value="Serpin_sf"/>
</dbReference>
<keyword evidence="8" id="KW-1185">Reference proteome</keyword>
<evidence type="ECO:0000313" key="7">
    <source>
        <dbReference type="EMBL" id="RWS08498.1"/>
    </source>
</evidence>
<dbReference type="STRING" id="1965070.A0A3S3PA91"/>
<dbReference type="OrthoDB" id="6515587at2759"/>
<dbReference type="InterPro" id="IPR023796">
    <property type="entry name" value="Serpin_dom"/>
</dbReference>
<sequence>MYATNENELSDFTLNVANLAAIAKLSAPYDSFLSSVKRDYSAHIEEVDFTDVNYNYSSLDSWIQKRTSNKVEKVFDQPPDSDTRIFLFNAIHFKDKWLIPFDDGATMLRAFYNENGAKKEVPTIFVRDVFNYADLPSMQIQIIELPYLNNVSFGIIYPYSRDGLSNVLQSLRANKFASITKKMKKIELELYMPKMKLDSSLDLKYELCELGMCDAFTRTADFSRISNESLFVSEAKHRCFLTIDESGSEATAVTAFKLYPRSMFFGPTIHIDHPFAFIIRDLVNGVHLFFGVVKNF</sequence>
<reference evidence="7 8" key="1">
    <citation type="journal article" date="2018" name="Gigascience">
        <title>Genomes of trombidid mites reveal novel predicted allergens and laterally-transferred genes associated with secondary metabolism.</title>
        <authorList>
            <person name="Dong X."/>
            <person name="Chaisiri K."/>
            <person name="Xia D."/>
            <person name="Armstrong S.D."/>
            <person name="Fang Y."/>
            <person name="Donnelly M.J."/>
            <person name="Kadowaki T."/>
            <person name="McGarry J.W."/>
            <person name="Darby A.C."/>
            <person name="Makepeace B.L."/>
        </authorList>
    </citation>
    <scope>NUCLEOTIDE SEQUENCE [LARGE SCALE GENOMIC DNA]</scope>
    <source>
        <strain evidence="7">UoL-WK</strain>
    </source>
</reference>
<dbReference type="GO" id="GO:0004867">
    <property type="term" value="F:serine-type endopeptidase inhibitor activity"/>
    <property type="evidence" value="ECO:0007669"/>
    <property type="project" value="UniProtKB-KW"/>
</dbReference>